<accession>A0A4Q9WMV9</accession>
<protein>
    <submittedName>
        <fullName evidence="2">VOC family protein</fullName>
    </submittedName>
</protein>
<evidence type="ECO:0000313" key="2">
    <source>
        <dbReference type="EMBL" id="MCM5672833.1"/>
    </source>
</evidence>
<evidence type="ECO:0000256" key="1">
    <source>
        <dbReference type="ARBA" id="ARBA00022723"/>
    </source>
</evidence>
<dbReference type="InterPro" id="IPR004360">
    <property type="entry name" value="Glyas_Fos-R_dOase_dom"/>
</dbReference>
<name>A0A4Q9WMV9_STAHO</name>
<dbReference type="EMBL" id="JAGHKT020000013">
    <property type="protein sequence ID" value="MCM5672833.1"/>
    <property type="molecule type" value="Genomic_DNA"/>
</dbReference>
<keyword evidence="3" id="KW-1185">Reference proteome</keyword>
<reference evidence="2 3" key="1">
    <citation type="submission" date="2022-06" db="EMBL/GenBank/DDBJ databases">
        <title>Staphylococcus hominis ShoR14 genome sequence.</title>
        <authorList>
            <person name="Yeo C.C."/>
            <person name="Chew C.H."/>
            <person name="Che Hamzah A.M."/>
            <person name="Al-Trad E.I."/>
        </authorList>
    </citation>
    <scope>NUCLEOTIDE SEQUENCE [LARGE SCALE GENOMIC DNA]</scope>
    <source>
        <strain evidence="2 3">ShoR14</strain>
    </source>
</reference>
<sequence length="177" mass="20135">MMNRGINHIGLTVPSIEKATAFFKQGLDGKIAYDSQTKNDEPRGGEYVEHILGLEKGTSIIHKRMMVFGCGPNIEMFEFQHAQQHEPQSLQDIGFTHISFYIESDEFEHVLERVKQAGGEPLSEPHSNTKYENTENNKTVYIRAPWGSLIELQTVPNGFYYPKDSEAKVFIPKSNDE</sequence>
<dbReference type="GO" id="GO:0046872">
    <property type="term" value="F:metal ion binding"/>
    <property type="evidence" value="ECO:0007669"/>
    <property type="project" value="UniProtKB-KW"/>
</dbReference>
<dbReference type="PANTHER" id="PTHR43048">
    <property type="entry name" value="METHYLMALONYL-COA EPIMERASE"/>
    <property type="match status" value="1"/>
</dbReference>
<comment type="caution">
    <text evidence="2">The sequence shown here is derived from an EMBL/GenBank/DDBJ whole genome shotgun (WGS) entry which is preliminary data.</text>
</comment>
<dbReference type="AlphaFoldDB" id="A0A4Q9WMV9"/>
<dbReference type="PROSITE" id="PS51819">
    <property type="entry name" value="VOC"/>
    <property type="match status" value="1"/>
</dbReference>
<organism evidence="2 3">
    <name type="scientific">Staphylococcus hominis</name>
    <dbReference type="NCBI Taxonomy" id="1290"/>
    <lineage>
        <taxon>Bacteria</taxon>
        <taxon>Bacillati</taxon>
        <taxon>Bacillota</taxon>
        <taxon>Bacilli</taxon>
        <taxon>Bacillales</taxon>
        <taxon>Staphylococcaceae</taxon>
        <taxon>Staphylococcus</taxon>
    </lineage>
</organism>
<dbReference type="InterPro" id="IPR051785">
    <property type="entry name" value="MMCE/EMCE_epimerase"/>
</dbReference>
<dbReference type="InterPro" id="IPR029068">
    <property type="entry name" value="Glyas_Bleomycin-R_OHBP_Dase"/>
</dbReference>
<dbReference type="RefSeq" id="WP_002449191.1">
    <property type="nucleotide sequence ID" value="NZ_CANLYX010000010.1"/>
</dbReference>
<dbReference type="Gene3D" id="3.10.180.10">
    <property type="entry name" value="2,3-Dihydroxybiphenyl 1,2-Dioxygenase, domain 1"/>
    <property type="match status" value="1"/>
</dbReference>
<dbReference type="InterPro" id="IPR037523">
    <property type="entry name" value="VOC_core"/>
</dbReference>
<keyword evidence="1" id="KW-0479">Metal-binding</keyword>
<dbReference type="SUPFAM" id="SSF54593">
    <property type="entry name" value="Glyoxalase/Bleomycin resistance protein/Dihydroxybiphenyl dioxygenase"/>
    <property type="match status" value="1"/>
</dbReference>
<dbReference type="Pfam" id="PF00903">
    <property type="entry name" value="Glyoxalase"/>
    <property type="match status" value="1"/>
</dbReference>
<dbReference type="Proteomes" id="UP000665944">
    <property type="component" value="Unassembled WGS sequence"/>
</dbReference>
<dbReference type="GO" id="GO:0046491">
    <property type="term" value="P:L-methylmalonyl-CoA metabolic process"/>
    <property type="evidence" value="ECO:0007669"/>
    <property type="project" value="TreeGrafter"/>
</dbReference>
<evidence type="ECO:0000313" key="3">
    <source>
        <dbReference type="Proteomes" id="UP000665944"/>
    </source>
</evidence>
<dbReference type="GO" id="GO:0004493">
    <property type="term" value="F:methylmalonyl-CoA epimerase activity"/>
    <property type="evidence" value="ECO:0007669"/>
    <property type="project" value="TreeGrafter"/>
</dbReference>
<dbReference type="GeneID" id="58106171"/>
<proteinExistence type="predicted"/>
<gene>
    <name evidence="2" type="ORF">J7T32_008780</name>
</gene>
<dbReference type="PANTHER" id="PTHR43048:SF6">
    <property type="entry name" value="BLR8189 PROTEIN"/>
    <property type="match status" value="1"/>
</dbReference>